<keyword evidence="7" id="KW-1185">Reference proteome</keyword>
<dbReference type="GO" id="GO:0005778">
    <property type="term" value="C:peroxisomal membrane"/>
    <property type="evidence" value="ECO:0007669"/>
    <property type="project" value="UniProtKB-SubCell"/>
</dbReference>
<comment type="subcellular location">
    <subcellularLocation>
        <location evidence="4">Peroxisome membrane</location>
    </subcellularLocation>
</comment>
<keyword evidence="3" id="KW-0576">Peroxisome</keyword>
<evidence type="ECO:0000256" key="5">
    <source>
        <dbReference type="SAM" id="MobiDB-lite"/>
    </source>
</evidence>
<evidence type="ECO:0000256" key="1">
    <source>
        <dbReference type="ARBA" id="ARBA00022593"/>
    </source>
</evidence>
<dbReference type="OrthoDB" id="411017at2759"/>
<organism evidence="6 7">
    <name type="scientific">Cyanidiococcus yangmingshanensis</name>
    <dbReference type="NCBI Taxonomy" id="2690220"/>
    <lineage>
        <taxon>Eukaryota</taxon>
        <taxon>Rhodophyta</taxon>
        <taxon>Bangiophyceae</taxon>
        <taxon>Cyanidiales</taxon>
        <taxon>Cyanidiaceae</taxon>
        <taxon>Cyanidiococcus</taxon>
    </lineage>
</organism>
<keyword evidence="2" id="KW-0472">Membrane</keyword>
<accession>A0A7J7IIU0</accession>
<feature type="compositionally biased region" description="Basic and acidic residues" evidence="5">
    <location>
        <begin position="175"/>
        <end position="187"/>
    </location>
</feature>
<dbReference type="InterPro" id="IPR008733">
    <property type="entry name" value="PEX11"/>
</dbReference>
<evidence type="ECO:0000313" key="6">
    <source>
        <dbReference type="EMBL" id="KAF6002654.1"/>
    </source>
</evidence>
<dbReference type="AlphaFoldDB" id="A0A7J7IIU0"/>
<dbReference type="Pfam" id="PF05648">
    <property type="entry name" value="PEX11"/>
    <property type="match status" value="1"/>
</dbReference>
<dbReference type="PANTHER" id="PTHR12652">
    <property type="entry name" value="PEROXISOMAL BIOGENESIS FACTOR 11"/>
    <property type="match status" value="1"/>
</dbReference>
<reference evidence="6 7" key="1">
    <citation type="journal article" date="2020" name="J. Phycol.">
        <title>Comparative genome analysis reveals Cyanidiococcus gen. nov., a new extremophilic red algal genus sister to Cyanidioschyzon (Cyanidioschyzonaceae, Rhodophyta).</title>
        <authorList>
            <person name="Liu S.-L."/>
            <person name="Chiang Y.-R."/>
            <person name="Yoon H.S."/>
            <person name="Fu H.-Y."/>
        </authorList>
    </citation>
    <scope>NUCLEOTIDE SEQUENCE [LARGE SCALE GENOMIC DNA]</scope>
    <source>
        <strain evidence="6 7">THAL066</strain>
    </source>
</reference>
<keyword evidence="1" id="KW-0962">Peroxisome biogenesis</keyword>
<evidence type="ECO:0000256" key="3">
    <source>
        <dbReference type="ARBA" id="ARBA00023140"/>
    </source>
</evidence>
<name>A0A7J7IIU0_9RHOD</name>
<dbReference type="GO" id="GO:0016559">
    <property type="term" value="P:peroxisome fission"/>
    <property type="evidence" value="ECO:0007669"/>
    <property type="project" value="InterPro"/>
</dbReference>
<dbReference type="Proteomes" id="UP000530660">
    <property type="component" value="Unassembled WGS sequence"/>
</dbReference>
<evidence type="ECO:0000256" key="2">
    <source>
        <dbReference type="ARBA" id="ARBA00023136"/>
    </source>
</evidence>
<dbReference type="PANTHER" id="PTHR12652:SF50">
    <property type="entry name" value="PEROXIN 11"/>
    <property type="match status" value="1"/>
</dbReference>
<comment type="caution">
    <text evidence="6">The sequence shown here is derived from an EMBL/GenBank/DDBJ whole genome shotgun (WGS) entry which is preliminary data.</text>
</comment>
<evidence type="ECO:0000256" key="4">
    <source>
        <dbReference type="ARBA" id="ARBA00046271"/>
    </source>
</evidence>
<proteinExistence type="predicted"/>
<protein>
    <submittedName>
        <fullName evidence="6">Peroxisomal bioproteinsis factor 11 alpha</fullName>
    </submittedName>
</protein>
<dbReference type="EMBL" id="VWRR01000009">
    <property type="protein sequence ID" value="KAF6002654.1"/>
    <property type="molecule type" value="Genomic_DNA"/>
</dbReference>
<feature type="region of interest" description="Disordered" evidence="5">
    <location>
        <begin position="168"/>
        <end position="190"/>
    </location>
</feature>
<gene>
    <name evidence="6" type="primary">PEX11A</name>
    <name evidence="6" type="ORF">F1559_001111</name>
</gene>
<sequence length="293" mass="32449">MEQQVLALQKLLATTDGRDKVYRLVQFAAKLTRGPYTTQLAEEAEKVPLLVRKAFTLELILADSRKLFRLARGLNILVKYWGNRRSAPNKAALVTDASLFWFFAFDHVVWLYRSGLWTSPLAGKRALFWTRCAGHCLFLASFVSLLLHGYKAWSVLKTKLRLRGQGKKAQGASHLSDDAPKAEHTAEEATQMQKMPFEGRAALSRVFRYGCDVVVGLNMARPGEYSQTLVGAAGVLSSVIQIVQIWPSGSEGPHGSASAVAAVTPTATDHQVRDVVTSRRLRRRTGTKSIHQS</sequence>
<evidence type="ECO:0000313" key="7">
    <source>
        <dbReference type="Proteomes" id="UP000530660"/>
    </source>
</evidence>